<sequence>MKRIAAASLAFLTIGFTAPPMDTANAVVYCQYISYPAGCVVRPGVVLRPRPVARAARGTVTHGTAVNKGGPVNRVGRR</sequence>
<protein>
    <recommendedName>
        <fullName evidence="4">Porin</fullName>
    </recommendedName>
</protein>
<dbReference type="Proteomes" id="UP000277279">
    <property type="component" value="Unassembled WGS sequence"/>
</dbReference>
<reference evidence="2 3" key="1">
    <citation type="submission" date="2018-11" db="EMBL/GenBank/DDBJ databases">
        <authorList>
            <person name="Huo Y."/>
        </authorList>
    </citation>
    <scope>NUCLEOTIDE SEQUENCE [LARGE SCALE GENOMIC DNA]</scope>
    <source>
        <strain evidence="2 3">DSM 30132</strain>
    </source>
</reference>
<dbReference type="EMBL" id="RJJT01000012">
    <property type="protein sequence ID" value="RSB75792.1"/>
    <property type="molecule type" value="Genomic_DNA"/>
</dbReference>
<evidence type="ECO:0000313" key="2">
    <source>
        <dbReference type="EMBL" id="RSB75792.1"/>
    </source>
</evidence>
<organism evidence="2 3">
    <name type="scientific">Rhizobium pisi</name>
    <dbReference type="NCBI Taxonomy" id="574561"/>
    <lineage>
        <taxon>Bacteria</taxon>
        <taxon>Pseudomonadati</taxon>
        <taxon>Pseudomonadota</taxon>
        <taxon>Alphaproteobacteria</taxon>
        <taxon>Hyphomicrobiales</taxon>
        <taxon>Rhizobiaceae</taxon>
        <taxon>Rhizobium/Agrobacterium group</taxon>
        <taxon>Rhizobium</taxon>
    </lineage>
</organism>
<gene>
    <name evidence="2" type="ORF">EFD55_18385</name>
</gene>
<accession>A0A3R9AIQ3</accession>
<keyword evidence="1" id="KW-0732">Signal</keyword>
<dbReference type="OrthoDB" id="8163761at2"/>
<evidence type="ECO:0000313" key="3">
    <source>
        <dbReference type="Proteomes" id="UP000277279"/>
    </source>
</evidence>
<dbReference type="AlphaFoldDB" id="A0A3R9AIQ3"/>
<proteinExistence type="predicted"/>
<feature type="chain" id="PRO_5044396618" description="Porin" evidence="1">
    <location>
        <begin position="21"/>
        <end position="78"/>
    </location>
</feature>
<feature type="signal peptide" evidence="1">
    <location>
        <begin position="1"/>
        <end position="20"/>
    </location>
</feature>
<evidence type="ECO:0008006" key="4">
    <source>
        <dbReference type="Google" id="ProtNLM"/>
    </source>
</evidence>
<name>A0A3R9AIQ3_9HYPH</name>
<evidence type="ECO:0000256" key="1">
    <source>
        <dbReference type="SAM" id="SignalP"/>
    </source>
</evidence>
<dbReference type="RefSeq" id="WP_125846463.1">
    <property type="nucleotide sequence ID" value="NZ_JACHXH010000012.1"/>
</dbReference>
<comment type="caution">
    <text evidence="2">The sequence shown here is derived from an EMBL/GenBank/DDBJ whole genome shotgun (WGS) entry which is preliminary data.</text>
</comment>